<keyword evidence="3 10" id="KW-0132">Cell division</keyword>
<comment type="similarity">
    <text evidence="10">Belongs to the MurCDEF family. MurF subfamily.</text>
</comment>
<feature type="domain" description="Mur ligase central" evidence="14">
    <location>
        <begin position="109"/>
        <end position="301"/>
    </location>
</feature>
<dbReference type="GO" id="GO:0005737">
    <property type="term" value="C:cytoplasm"/>
    <property type="evidence" value="ECO:0007669"/>
    <property type="project" value="UniProtKB-SubCell"/>
</dbReference>
<evidence type="ECO:0000259" key="12">
    <source>
        <dbReference type="Pfam" id="PF01225"/>
    </source>
</evidence>
<dbReference type="InterPro" id="IPR051046">
    <property type="entry name" value="MurCDEF_CellWall_CoF430Synth"/>
</dbReference>
<dbReference type="GO" id="GO:0008360">
    <property type="term" value="P:regulation of cell shape"/>
    <property type="evidence" value="ECO:0007669"/>
    <property type="project" value="UniProtKB-KW"/>
</dbReference>
<keyword evidence="4 10" id="KW-0547">Nucleotide-binding</keyword>
<evidence type="ECO:0000313" key="16">
    <source>
        <dbReference type="Proteomes" id="UP000824089"/>
    </source>
</evidence>
<keyword evidence="9 10" id="KW-0961">Cell wall biogenesis/degradation</keyword>
<evidence type="ECO:0000259" key="13">
    <source>
        <dbReference type="Pfam" id="PF02875"/>
    </source>
</evidence>
<dbReference type="InterPro" id="IPR036565">
    <property type="entry name" value="Mur-like_cat_sf"/>
</dbReference>
<name>A0A9D1I6N2_9CLOT</name>
<evidence type="ECO:0000256" key="10">
    <source>
        <dbReference type="HAMAP-Rule" id="MF_02019"/>
    </source>
</evidence>
<proteinExistence type="inferred from homology"/>
<dbReference type="Pfam" id="PF08245">
    <property type="entry name" value="Mur_ligase_M"/>
    <property type="match status" value="1"/>
</dbReference>
<evidence type="ECO:0000313" key="15">
    <source>
        <dbReference type="EMBL" id="HIU29233.1"/>
    </source>
</evidence>
<evidence type="ECO:0000256" key="4">
    <source>
        <dbReference type="ARBA" id="ARBA00022741"/>
    </source>
</evidence>
<evidence type="ECO:0000256" key="9">
    <source>
        <dbReference type="ARBA" id="ARBA00023316"/>
    </source>
</evidence>
<dbReference type="SUPFAM" id="SSF53623">
    <property type="entry name" value="MurD-like peptide ligases, catalytic domain"/>
    <property type="match status" value="1"/>
</dbReference>
<keyword evidence="7 10" id="KW-0573">Peptidoglycan synthesis</keyword>
<keyword evidence="2 10" id="KW-0436">Ligase</keyword>
<dbReference type="SUPFAM" id="SSF53244">
    <property type="entry name" value="MurD-like peptide ligases, peptide-binding domain"/>
    <property type="match status" value="1"/>
</dbReference>
<dbReference type="Gene3D" id="3.90.190.20">
    <property type="entry name" value="Mur ligase, C-terminal domain"/>
    <property type="match status" value="1"/>
</dbReference>
<dbReference type="InterPro" id="IPR005863">
    <property type="entry name" value="UDP-N-AcMur_synth"/>
</dbReference>
<evidence type="ECO:0000256" key="8">
    <source>
        <dbReference type="ARBA" id="ARBA00023306"/>
    </source>
</evidence>
<dbReference type="PANTHER" id="PTHR43024">
    <property type="entry name" value="UDP-N-ACETYLMURAMOYL-TRIPEPTIDE--D-ALANYL-D-ALANINE LIGASE"/>
    <property type="match status" value="1"/>
</dbReference>
<dbReference type="GO" id="GO:0005524">
    <property type="term" value="F:ATP binding"/>
    <property type="evidence" value="ECO:0007669"/>
    <property type="project" value="UniProtKB-UniRule"/>
</dbReference>
<dbReference type="InterPro" id="IPR035911">
    <property type="entry name" value="MurE/MurF_N"/>
</dbReference>
<feature type="domain" description="Mur ligase C-terminal" evidence="13">
    <location>
        <begin position="324"/>
        <end position="412"/>
    </location>
</feature>
<dbReference type="HAMAP" id="MF_02019">
    <property type="entry name" value="MurF"/>
    <property type="match status" value="1"/>
</dbReference>
<dbReference type="InterPro" id="IPR004101">
    <property type="entry name" value="Mur_ligase_C"/>
</dbReference>
<keyword evidence="1 10" id="KW-0963">Cytoplasm</keyword>
<dbReference type="Gene3D" id="3.40.1190.10">
    <property type="entry name" value="Mur-like, catalytic domain"/>
    <property type="match status" value="1"/>
</dbReference>
<comment type="catalytic activity">
    <reaction evidence="10 11">
        <text>D-alanyl-D-alanine + UDP-N-acetyl-alpha-D-muramoyl-L-alanyl-gamma-D-glutamyl-meso-2,6-diaminopimelate + ATP = UDP-N-acetyl-alpha-D-muramoyl-L-alanyl-gamma-D-glutamyl-meso-2,6-diaminopimeloyl-D-alanyl-D-alanine + ADP + phosphate + H(+)</text>
        <dbReference type="Rhea" id="RHEA:28374"/>
        <dbReference type="ChEBI" id="CHEBI:15378"/>
        <dbReference type="ChEBI" id="CHEBI:30616"/>
        <dbReference type="ChEBI" id="CHEBI:43474"/>
        <dbReference type="ChEBI" id="CHEBI:57822"/>
        <dbReference type="ChEBI" id="CHEBI:61386"/>
        <dbReference type="ChEBI" id="CHEBI:83905"/>
        <dbReference type="ChEBI" id="CHEBI:456216"/>
        <dbReference type="EC" id="6.3.2.10"/>
    </reaction>
</comment>
<protein>
    <recommendedName>
        <fullName evidence="10 11">UDP-N-acetylmuramoyl-tripeptide--D-alanyl-D-alanine ligase</fullName>
        <ecNumber evidence="10 11">6.3.2.10</ecNumber>
    </recommendedName>
    <alternativeName>
        <fullName evidence="10">D-alanyl-D-alanine-adding enzyme</fullName>
    </alternativeName>
</protein>
<dbReference type="Pfam" id="PF01225">
    <property type="entry name" value="Mur_ligase"/>
    <property type="match status" value="1"/>
</dbReference>
<reference evidence="15" key="2">
    <citation type="journal article" date="2021" name="PeerJ">
        <title>Extensive microbial diversity within the chicken gut microbiome revealed by metagenomics and culture.</title>
        <authorList>
            <person name="Gilroy R."/>
            <person name="Ravi A."/>
            <person name="Getino M."/>
            <person name="Pursley I."/>
            <person name="Horton D.L."/>
            <person name="Alikhan N.F."/>
            <person name="Baker D."/>
            <person name="Gharbi K."/>
            <person name="Hall N."/>
            <person name="Watson M."/>
            <person name="Adriaenssens E.M."/>
            <person name="Foster-Nyarko E."/>
            <person name="Jarju S."/>
            <person name="Secka A."/>
            <person name="Antonio M."/>
            <person name="Oren A."/>
            <person name="Chaudhuri R.R."/>
            <person name="La Ragione R."/>
            <person name="Hildebrand F."/>
            <person name="Pallen M.J."/>
        </authorList>
    </citation>
    <scope>NUCLEOTIDE SEQUENCE</scope>
    <source>
        <strain evidence="15">CHK195-4489</strain>
    </source>
</reference>
<organism evidence="15 16">
    <name type="scientific">Candidatus Egerieisoma faecipullorum</name>
    <dbReference type="NCBI Taxonomy" id="2840963"/>
    <lineage>
        <taxon>Bacteria</taxon>
        <taxon>Bacillati</taxon>
        <taxon>Bacillota</taxon>
        <taxon>Clostridia</taxon>
        <taxon>Eubacteriales</taxon>
        <taxon>Clostridiaceae</taxon>
        <taxon>Clostridiaceae incertae sedis</taxon>
        <taxon>Candidatus Egerieisoma</taxon>
    </lineage>
</organism>
<feature type="binding site" evidence="10">
    <location>
        <begin position="111"/>
        <end position="117"/>
    </location>
    <ligand>
        <name>ATP</name>
        <dbReference type="ChEBI" id="CHEBI:30616"/>
    </ligand>
</feature>
<dbReference type="AlphaFoldDB" id="A0A9D1I6N2"/>
<comment type="pathway">
    <text evidence="10 11">Cell wall biogenesis; peptidoglycan biosynthesis.</text>
</comment>
<dbReference type="PANTHER" id="PTHR43024:SF1">
    <property type="entry name" value="UDP-N-ACETYLMURAMOYL-TRIPEPTIDE--D-ALANYL-D-ALANINE LIGASE"/>
    <property type="match status" value="1"/>
</dbReference>
<dbReference type="Gene3D" id="3.40.1390.10">
    <property type="entry name" value="MurE/MurF, N-terminal domain"/>
    <property type="match status" value="1"/>
</dbReference>
<comment type="subcellular location">
    <subcellularLocation>
        <location evidence="10 11">Cytoplasm</location>
    </subcellularLocation>
</comment>
<reference evidence="15" key="1">
    <citation type="submission" date="2020-10" db="EMBL/GenBank/DDBJ databases">
        <authorList>
            <person name="Gilroy R."/>
        </authorList>
    </citation>
    <scope>NUCLEOTIDE SEQUENCE</scope>
    <source>
        <strain evidence="15">CHK195-4489</strain>
    </source>
</reference>
<keyword evidence="8 10" id="KW-0131">Cell cycle</keyword>
<keyword evidence="5 10" id="KW-0067">ATP-binding</keyword>
<comment type="caution">
    <text evidence="15">The sequence shown here is derived from an EMBL/GenBank/DDBJ whole genome shotgun (WGS) entry which is preliminary data.</text>
</comment>
<evidence type="ECO:0000256" key="1">
    <source>
        <dbReference type="ARBA" id="ARBA00022490"/>
    </source>
</evidence>
<dbReference type="Pfam" id="PF02875">
    <property type="entry name" value="Mur_ligase_C"/>
    <property type="match status" value="1"/>
</dbReference>
<accession>A0A9D1I6N2</accession>
<evidence type="ECO:0000256" key="11">
    <source>
        <dbReference type="RuleBase" id="RU004136"/>
    </source>
</evidence>
<evidence type="ECO:0000259" key="14">
    <source>
        <dbReference type="Pfam" id="PF08245"/>
    </source>
</evidence>
<dbReference type="EC" id="6.3.2.10" evidence="10 11"/>
<sequence length="464" mass="49960">MKLTLEKIAEFTGGSVRGNKEITVRNASIDSRKLEPDCLFIALKGERTDGHLYIDQAFASGAAAALTIRDLYHGNSGAVVETDDTAVAMGRIAAGILRERGDSVFKIAVTGSVGKTSTKDMVASVIGGHYITLKSELNQNNELGLPLTVMRLDETHEALVTEMGMRGLGQIEYLTKIVRPDVAIITNIGISHLETLGTRENILRAKLEICKGMRPGGKLILNGDNDMLSDEALVQAILEEYGADAIETVYFGTEENSAYRAENIHGSSYELFTPSGQHFAVRLRVPGVHNVYNSMAAVCAANALGISSEEAVDTLSQFGEEASRQKIVETPWGFVIDDTYNAGPESMAASLGVLRDMDADIKIAALGDMLELGVLSEESHRKVGRLASEAAGVLLAVGPQSVIYYDTFDGLRKMHVSDSSEGARVLSPIIRDYAQRGLKVGVLVKGSHAIRMNLISEALINDFV</sequence>
<dbReference type="SUPFAM" id="SSF63418">
    <property type="entry name" value="MurE/MurF N-terminal domain"/>
    <property type="match status" value="1"/>
</dbReference>
<evidence type="ECO:0000256" key="5">
    <source>
        <dbReference type="ARBA" id="ARBA00022840"/>
    </source>
</evidence>
<dbReference type="GO" id="GO:0009252">
    <property type="term" value="P:peptidoglycan biosynthetic process"/>
    <property type="evidence" value="ECO:0007669"/>
    <property type="project" value="UniProtKB-UniRule"/>
</dbReference>
<dbReference type="InterPro" id="IPR000713">
    <property type="entry name" value="Mur_ligase_N"/>
</dbReference>
<evidence type="ECO:0000256" key="6">
    <source>
        <dbReference type="ARBA" id="ARBA00022960"/>
    </source>
</evidence>
<dbReference type="GO" id="GO:0051301">
    <property type="term" value="P:cell division"/>
    <property type="evidence" value="ECO:0007669"/>
    <property type="project" value="UniProtKB-KW"/>
</dbReference>
<evidence type="ECO:0000256" key="3">
    <source>
        <dbReference type="ARBA" id="ARBA00022618"/>
    </source>
</evidence>
<comment type="function">
    <text evidence="10 11">Involved in cell wall formation. Catalyzes the final step in the synthesis of UDP-N-acetylmuramoyl-pentapeptide, the precursor of murein.</text>
</comment>
<evidence type="ECO:0000256" key="7">
    <source>
        <dbReference type="ARBA" id="ARBA00022984"/>
    </source>
</evidence>
<keyword evidence="6 10" id="KW-0133">Cell shape</keyword>
<dbReference type="Proteomes" id="UP000824089">
    <property type="component" value="Unassembled WGS sequence"/>
</dbReference>
<feature type="domain" description="Mur ligase N-terminal catalytic" evidence="12">
    <location>
        <begin position="25"/>
        <end position="70"/>
    </location>
</feature>
<dbReference type="InterPro" id="IPR036615">
    <property type="entry name" value="Mur_ligase_C_dom_sf"/>
</dbReference>
<dbReference type="NCBIfam" id="TIGR01143">
    <property type="entry name" value="murF"/>
    <property type="match status" value="1"/>
</dbReference>
<dbReference type="InterPro" id="IPR013221">
    <property type="entry name" value="Mur_ligase_cen"/>
</dbReference>
<dbReference type="GO" id="GO:0047480">
    <property type="term" value="F:UDP-N-acetylmuramoyl-tripeptide-D-alanyl-D-alanine ligase activity"/>
    <property type="evidence" value="ECO:0007669"/>
    <property type="project" value="UniProtKB-UniRule"/>
</dbReference>
<dbReference type="GO" id="GO:0071555">
    <property type="term" value="P:cell wall organization"/>
    <property type="evidence" value="ECO:0007669"/>
    <property type="project" value="UniProtKB-KW"/>
</dbReference>
<evidence type="ECO:0000256" key="2">
    <source>
        <dbReference type="ARBA" id="ARBA00022598"/>
    </source>
</evidence>
<gene>
    <name evidence="10" type="primary">murF</name>
    <name evidence="15" type="ORF">IAD50_02930</name>
</gene>
<dbReference type="EMBL" id="DVMM01000060">
    <property type="protein sequence ID" value="HIU29233.1"/>
    <property type="molecule type" value="Genomic_DNA"/>
</dbReference>